<comment type="similarity">
    <text evidence="1">Belongs to the enoyl-CoA hydratase/isomerase family.</text>
</comment>
<dbReference type="InterPro" id="IPR029045">
    <property type="entry name" value="ClpP/crotonase-like_dom_sf"/>
</dbReference>
<dbReference type="EMBL" id="CP136594">
    <property type="protein sequence ID" value="WOE76378.1"/>
    <property type="molecule type" value="Genomic_DNA"/>
</dbReference>
<proteinExistence type="inferred from homology"/>
<dbReference type="AlphaFoldDB" id="A0AA97F9D2"/>
<dbReference type="Gene3D" id="3.90.226.10">
    <property type="entry name" value="2-enoyl-CoA Hydratase, Chain A, domain 1"/>
    <property type="match status" value="1"/>
</dbReference>
<evidence type="ECO:0000256" key="1">
    <source>
        <dbReference type="ARBA" id="ARBA00005254"/>
    </source>
</evidence>
<dbReference type="RefSeq" id="WP_317084059.1">
    <property type="nucleotide sequence ID" value="NZ_CP136594.1"/>
</dbReference>
<dbReference type="InterPro" id="IPR001753">
    <property type="entry name" value="Enoyl-CoA_hydra/iso"/>
</dbReference>
<gene>
    <name evidence="2" type="ORF">RB602_06600</name>
</gene>
<dbReference type="CDD" id="cd06558">
    <property type="entry name" value="crotonase-like"/>
    <property type="match status" value="1"/>
</dbReference>
<reference evidence="2 3" key="1">
    <citation type="submission" date="2023-10" db="EMBL/GenBank/DDBJ databases">
        <title>Complete genome sequence of a Sphingomonadaceae bacterium.</title>
        <authorList>
            <person name="Yan C."/>
        </authorList>
    </citation>
    <scope>NUCLEOTIDE SEQUENCE [LARGE SCALE GENOMIC DNA]</scope>
    <source>
        <strain evidence="2 3">SCSIO 66989</strain>
    </source>
</reference>
<name>A0AA97F9D2_9SPHN</name>
<dbReference type="GO" id="GO:0003824">
    <property type="term" value="F:catalytic activity"/>
    <property type="evidence" value="ECO:0007669"/>
    <property type="project" value="UniProtKB-ARBA"/>
</dbReference>
<accession>A0AA97F9D2</accession>
<protein>
    <submittedName>
        <fullName evidence="2">Enoyl-CoA hydratase/isomerase family protein</fullName>
    </submittedName>
</protein>
<evidence type="ECO:0000313" key="3">
    <source>
        <dbReference type="Proteomes" id="UP001302429"/>
    </source>
</evidence>
<dbReference type="PANTHER" id="PTHR43802">
    <property type="entry name" value="ENOYL-COA HYDRATASE"/>
    <property type="match status" value="1"/>
</dbReference>
<keyword evidence="3" id="KW-1185">Reference proteome</keyword>
<organism evidence="2 3">
    <name type="scientific">Alterisphingorhabdus coralli</name>
    <dbReference type="NCBI Taxonomy" id="3071408"/>
    <lineage>
        <taxon>Bacteria</taxon>
        <taxon>Pseudomonadati</taxon>
        <taxon>Pseudomonadota</taxon>
        <taxon>Alphaproteobacteria</taxon>
        <taxon>Sphingomonadales</taxon>
        <taxon>Sphingomonadaceae</taxon>
        <taxon>Alterisphingorhabdus (ex Yan et al. 2024)</taxon>
    </lineage>
</organism>
<dbReference type="SUPFAM" id="SSF52096">
    <property type="entry name" value="ClpP/crotonase"/>
    <property type="match status" value="1"/>
</dbReference>
<dbReference type="Proteomes" id="UP001302429">
    <property type="component" value="Chromosome"/>
</dbReference>
<evidence type="ECO:0000313" key="2">
    <source>
        <dbReference type="EMBL" id="WOE76378.1"/>
    </source>
</evidence>
<sequence>MSDMVLIENNGGVLTLTLNRPDALNAFRPEMLEAMRDAIAGAGPDVRVAVIAGSGRAFSAGVDLKVLQGIEPKAGKIGDVFDKPSAEFGAAVRAAPFPVIAKVHGFCFTGALEIALHCDMIFTTVKTKFGDTHVKFGIRPTWGMTQNLPRAIGIRRSRELSFTARTLLGEEAAAIGLANAAVEDEAALNALVTERCEQIVANSQTAIAAMKDLYRLAEEGQGIEPSLTAELAREYPDIDDTVERLAGF</sequence>
<dbReference type="Pfam" id="PF00378">
    <property type="entry name" value="ECH_1"/>
    <property type="match status" value="1"/>
</dbReference>
<dbReference type="KEGG" id="acoa:RB602_06600"/>
<dbReference type="PANTHER" id="PTHR43802:SF1">
    <property type="entry name" value="IP11341P-RELATED"/>
    <property type="match status" value="1"/>
</dbReference>